<dbReference type="InterPro" id="IPR025665">
    <property type="entry name" value="Beta-barrel_OMP_2"/>
</dbReference>
<feature type="domain" description="Outer membrane protein beta-barrel" evidence="1">
    <location>
        <begin position="49"/>
        <end position="218"/>
    </location>
</feature>
<evidence type="ECO:0000259" key="1">
    <source>
        <dbReference type="Pfam" id="PF13568"/>
    </source>
</evidence>
<protein>
    <submittedName>
        <fullName evidence="2">PorT-related protein</fullName>
    </submittedName>
</protein>
<name>A0A7U4E5G2_RUNSL</name>
<dbReference type="AlphaFoldDB" id="A0A7U4E5G2"/>
<dbReference type="Proteomes" id="UP000000493">
    <property type="component" value="Chromosome"/>
</dbReference>
<dbReference type="RefSeq" id="WP_013927461.1">
    <property type="nucleotide sequence ID" value="NC_015703.1"/>
</dbReference>
<gene>
    <name evidence="2" type="ordered locus">Runsl_1724</name>
</gene>
<proteinExistence type="predicted"/>
<reference evidence="2 3" key="2">
    <citation type="journal article" date="2012" name="Stand. Genomic Sci.">
        <title>Complete genome sequence of the aquatic bacterium Runella slithyformis type strain (LSU 4(T)).</title>
        <authorList>
            <person name="Copeland A."/>
            <person name="Zhang X."/>
            <person name="Misra M."/>
            <person name="Lapidus A."/>
            <person name="Nolan M."/>
            <person name="Lucas S."/>
            <person name="Deshpande S."/>
            <person name="Cheng J.F."/>
            <person name="Tapia R."/>
            <person name="Goodwin L.A."/>
            <person name="Pitluck S."/>
            <person name="Liolios K."/>
            <person name="Pagani I."/>
            <person name="Ivanova N."/>
            <person name="Mikhailova N."/>
            <person name="Pati A."/>
            <person name="Chen A."/>
            <person name="Palaniappan K."/>
            <person name="Land M."/>
            <person name="Hauser L."/>
            <person name="Pan C."/>
            <person name="Jeffries C.D."/>
            <person name="Detter J.C."/>
            <person name="Brambilla E.M."/>
            <person name="Rohde M."/>
            <person name="Djao O.D."/>
            <person name="Goker M."/>
            <person name="Sikorski J."/>
            <person name="Tindall B.J."/>
            <person name="Woyke T."/>
            <person name="Bristow J."/>
            <person name="Eisen J.A."/>
            <person name="Markowitz V."/>
            <person name="Hugenholtz P."/>
            <person name="Kyrpides N.C."/>
            <person name="Klenk H.P."/>
            <person name="Mavromatis K."/>
        </authorList>
    </citation>
    <scope>NUCLEOTIDE SEQUENCE [LARGE SCALE GENOMIC DNA]</scope>
    <source>
        <strain evidence="3">ATCC 29530 / DSM 19594 / LMG 11500 / NCIMB 11436 / LSU 4</strain>
    </source>
</reference>
<dbReference type="KEGG" id="rsi:Runsl_1724"/>
<accession>A0A7U4E5G2</accession>
<dbReference type="Pfam" id="PF13568">
    <property type="entry name" value="OMP_b-brl_2"/>
    <property type="match status" value="1"/>
</dbReference>
<sequence>MHTTHVWNLFDLRWKKIIIGLLISSGLVHASIAQSVGYFRKYQEYYDDKPIHYGFLFALPVTRFHLVHDNSFVTQDTTNRITAPVTIGFRFGFVMNGYLNDHWDIRTTPSVSLYNRAVEYEYGNGKKRRELREATWIEIPLLFKYKSQRRGNSRMYMLAGATFGFETNVRKRQIPGSDRLNAKSADLTVDYGFGFEQFLAYTKFSPELRFSHGIVNLYRTNDPNSTGSIRRLTSHTVTLYLMFE</sequence>
<organism evidence="2 3">
    <name type="scientific">Runella slithyformis (strain ATCC 29530 / DSM 19594 / LMG 11500 / NCIMB 11436 / LSU 4)</name>
    <dbReference type="NCBI Taxonomy" id="761193"/>
    <lineage>
        <taxon>Bacteria</taxon>
        <taxon>Pseudomonadati</taxon>
        <taxon>Bacteroidota</taxon>
        <taxon>Cytophagia</taxon>
        <taxon>Cytophagales</taxon>
        <taxon>Spirosomataceae</taxon>
        <taxon>Runella</taxon>
    </lineage>
</organism>
<keyword evidence="3" id="KW-1185">Reference proteome</keyword>
<reference evidence="3" key="1">
    <citation type="submission" date="2011-06" db="EMBL/GenBank/DDBJ databases">
        <title>The complete genome of chromosome of Runella slithyformis DSM 19594.</title>
        <authorList>
            <consortium name="US DOE Joint Genome Institute (JGI-PGF)"/>
            <person name="Lucas S."/>
            <person name="Han J."/>
            <person name="Lapidus A."/>
            <person name="Bruce D."/>
            <person name="Goodwin L."/>
            <person name="Pitluck S."/>
            <person name="Peters L."/>
            <person name="Kyrpides N."/>
            <person name="Mavromatis K."/>
            <person name="Ivanova N."/>
            <person name="Ovchinnikova G."/>
            <person name="Zhang X."/>
            <person name="Misra M."/>
            <person name="Detter J.C."/>
            <person name="Tapia R."/>
            <person name="Han C."/>
            <person name="Land M."/>
            <person name="Hauser L."/>
            <person name="Markowitz V."/>
            <person name="Cheng J.-F."/>
            <person name="Hugenholtz P."/>
            <person name="Woyke T."/>
            <person name="Wu D."/>
            <person name="Tindall B."/>
            <person name="Faehrich R."/>
            <person name="Brambilla E."/>
            <person name="Klenk H.-P."/>
            <person name="Eisen J.A."/>
        </authorList>
    </citation>
    <scope>NUCLEOTIDE SEQUENCE [LARGE SCALE GENOMIC DNA]</scope>
    <source>
        <strain evidence="3">ATCC 29530 / DSM 19594 / LMG 11500 / NCIMB 11436 / LSU 4</strain>
    </source>
</reference>
<evidence type="ECO:0000313" key="2">
    <source>
        <dbReference type="EMBL" id="AEI48148.1"/>
    </source>
</evidence>
<evidence type="ECO:0000313" key="3">
    <source>
        <dbReference type="Proteomes" id="UP000000493"/>
    </source>
</evidence>
<dbReference type="EMBL" id="CP002859">
    <property type="protein sequence ID" value="AEI48148.1"/>
    <property type="molecule type" value="Genomic_DNA"/>
</dbReference>